<dbReference type="InterPro" id="IPR029058">
    <property type="entry name" value="AB_hydrolase_fold"/>
</dbReference>
<dbReference type="PRINTS" id="PR00724">
    <property type="entry name" value="CRBOXYPTASEC"/>
</dbReference>
<dbReference type="PANTHER" id="PTHR11802">
    <property type="entry name" value="SERINE PROTEASE FAMILY S10 SERINE CARBOXYPEPTIDASE"/>
    <property type="match status" value="1"/>
</dbReference>
<keyword evidence="2" id="KW-0121">Carboxypeptidase</keyword>
<keyword evidence="8" id="KW-1185">Reference proteome</keyword>
<dbReference type="PROSITE" id="PS00560">
    <property type="entry name" value="CARBOXYPEPT_SER_HIS"/>
    <property type="match status" value="1"/>
</dbReference>
<protein>
    <submittedName>
        <fullName evidence="7">(diamondback moth) hypothetical protein</fullName>
    </submittedName>
</protein>
<evidence type="ECO:0000313" key="7">
    <source>
        <dbReference type="EMBL" id="CAG9097878.1"/>
    </source>
</evidence>
<evidence type="ECO:0000313" key="8">
    <source>
        <dbReference type="Proteomes" id="UP000653454"/>
    </source>
</evidence>
<keyword evidence="6" id="KW-0325">Glycoprotein</keyword>
<keyword evidence="3" id="KW-0645">Protease</keyword>
<comment type="caution">
    <text evidence="7">The sequence shown here is derived from an EMBL/GenBank/DDBJ whole genome shotgun (WGS) entry which is preliminary data.</text>
</comment>
<evidence type="ECO:0000256" key="4">
    <source>
        <dbReference type="ARBA" id="ARBA00022729"/>
    </source>
</evidence>
<keyword evidence="4" id="KW-0732">Signal</keyword>
<dbReference type="Gene3D" id="3.40.50.1820">
    <property type="entry name" value="alpha/beta hydrolase"/>
    <property type="match status" value="1"/>
</dbReference>
<evidence type="ECO:0000256" key="2">
    <source>
        <dbReference type="ARBA" id="ARBA00022645"/>
    </source>
</evidence>
<dbReference type="GO" id="GO:0006508">
    <property type="term" value="P:proteolysis"/>
    <property type="evidence" value="ECO:0007669"/>
    <property type="project" value="UniProtKB-KW"/>
</dbReference>
<dbReference type="InterPro" id="IPR001563">
    <property type="entry name" value="Peptidase_S10"/>
</dbReference>
<dbReference type="GO" id="GO:0004185">
    <property type="term" value="F:serine-type carboxypeptidase activity"/>
    <property type="evidence" value="ECO:0007669"/>
    <property type="project" value="InterPro"/>
</dbReference>
<reference evidence="7" key="1">
    <citation type="submission" date="2020-11" db="EMBL/GenBank/DDBJ databases">
        <authorList>
            <person name="Whiteford S."/>
        </authorList>
    </citation>
    <scope>NUCLEOTIDE SEQUENCE</scope>
</reference>
<accession>A0A8S4DD50</accession>
<keyword evidence="5" id="KW-0378">Hydrolase</keyword>
<dbReference type="Proteomes" id="UP000653454">
    <property type="component" value="Unassembled WGS sequence"/>
</dbReference>
<evidence type="ECO:0000256" key="3">
    <source>
        <dbReference type="ARBA" id="ARBA00022670"/>
    </source>
</evidence>
<evidence type="ECO:0000256" key="1">
    <source>
        <dbReference type="ARBA" id="ARBA00009431"/>
    </source>
</evidence>
<dbReference type="SUPFAM" id="SSF53474">
    <property type="entry name" value="alpha/beta-Hydrolases"/>
    <property type="match status" value="1"/>
</dbReference>
<dbReference type="PANTHER" id="PTHR11802:SF472">
    <property type="entry name" value="SERINE CARBOXYPEPTIDASE CPVL-RELATED"/>
    <property type="match status" value="1"/>
</dbReference>
<dbReference type="AlphaFoldDB" id="A0A8S4DD50"/>
<evidence type="ECO:0000256" key="5">
    <source>
        <dbReference type="ARBA" id="ARBA00022801"/>
    </source>
</evidence>
<gene>
    <name evidence="7" type="ORF">PLXY2_LOCUS2122</name>
</gene>
<proteinExistence type="inferred from homology"/>
<organism evidence="7 8">
    <name type="scientific">Plutella xylostella</name>
    <name type="common">Diamondback moth</name>
    <name type="synonym">Plutella maculipennis</name>
    <dbReference type="NCBI Taxonomy" id="51655"/>
    <lineage>
        <taxon>Eukaryota</taxon>
        <taxon>Metazoa</taxon>
        <taxon>Ecdysozoa</taxon>
        <taxon>Arthropoda</taxon>
        <taxon>Hexapoda</taxon>
        <taxon>Insecta</taxon>
        <taxon>Pterygota</taxon>
        <taxon>Neoptera</taxon>
        <taxon>Endopterygota</taxon>
        <taxon>Lepidoptera</taxon>
        <taxon>Glossata</taxon>
        <taxon>Ditrysia</taxon>
        <taxon>Yponomeutoidea</taxon>
        <taxon>Plutellidae</taxon>
        <taxon>Plutella</taxon>
    </lineage>
</organism>
<name>A0A8S4DD50_PLUXY</name>
<sequence length="460" mass="51963">MFLKGFLTSIFIITIQKICKSSESINLNEPLILTPYIERNETDLAKNLSLVDHEYFLKIKSYSGFLTVNKKYNSNLFFWFFPALNEKQLNTTPWIIWLDGGPGYSSMQGLFGNIGPLKVEDGQVTARQVTWASDYSVLFVDNPVGAGFSFTDHDDGYPNNEEDIGAQMYVFLQQFLELFPELRSSPLFISGQSYAGKYVPALAIQIHRHSGQDKPIKLKGISIGNGLIDPKPMMKYSQLCKELGILEGADLVKLKELEDSVVGFINKGEIVNASNAFNATIKHIAHRSGVSVYNYNQKPSPKNQAPGFEHFLNRPDVRSRIHAGSGRFHLNNQLVYAKMLPDIMASVKGYVEELLEHYGVLVYNGQLDVILPYSLAKNVYDGFHWSRQGEFRNATRRQLIDGQNKLIGYIKHGDNLVEALIRLAGHAVPTDQPESAKYLIDLFIDAFKSDKEYIIIEYIK</sequence>
<dbReference type="Pfam" id="PF00450">
    <property type="entry name" value="Peptidase_S10"/>
    <property type="match status" value="1"/>
</dbReference>
<dbReference type="EMBL" id="CAJHNJ030000005">
    <property type="protein sequence ID" value="CAG9097878.1"/>
    <property type="molecule type" value="Genomic_DNA"/>
</dbReference>
<dbReference type="InterPro" id="IPR033124">
    <property type="entry name" value="Ser_caboxypep_his_AS"/>
</dbReference>
<comment type="similarity">
    <text evidence="1">Belongs to the peptidase S10 family.</text>
</comment>
<evidence type="ECO:0000256" key="6">
    <source>
        <dbReference type="ARBA" id="ARBA00023180"/>
    </source>
</evidence>